<evidence type="ECO:0000256" key="10">
    <source>
        <dbReference type="ARBA" id="ARBA00023027"/>
    </source>
</evidence>
<evidence type="ECO:0000256" key="8">
    <source>
        <dbReference type="ARBA" id="ARBA00022833"/>
    </source>
</evidence>
<protein>
    <recommendedName>
        <fullName evidence="3">DNA ligase (NAD(+))</fullName>
        <ecNumber evidence="3">6.5.1.2</ecNumber>
    </recommendedName>
</protein>
<dbReference type="Pfam" id="PF03119">
    <property type="entry name" value="DNA_ligase_ZBD"/>
    <property type="match status" value="1"/>
</dbReference>
<evidence type="ECO:0000256" key="11">
    <source>
        <dbReference type="ARBA" id="ARBA00023204"/>
    </source>
</evidence>
<dbReference type="Gene3D" id="2.40.50.140">
    <property type="entry name" value="Nucleic acid-binding proteins"/>
    <property type="match status" value="1"/>
</dbReference>
<evidence type="ECO:0000313" key="14">
    <source>
        <dbReference type="EMBL" id="CBI09784.1"/>
    </source>
</evidence>
<evidence type="ECO:0000256" key="4">
    <source>
        <dbReference type="ARBA" id="ARBA00022598"/>
    </source>
</evidence>
<dbReference type="InterPro" id="IPR004149">
    <property type="entry name" value="Znf_DNAligase_C4"/>
</dbReference>
<dbReference type="AlphaFoldDB" id="E6QRB2"/>
<dbReference type="EC" id="6.5.1.2" evidence="3"/>
<dbReference type="FunFam" id="3.30.470.30:FF:000001">
    <property type="entry name" value="DNA ligase"/>
    <property type="match status" value="1"/>
</dbReference>
<dbReference type="FunFam" id="1.10.150.20:FF:000007">
    <property type="entry name" value="DNA ligase"/>
    <property type="match status" value="1"/>
</dbReference>
<dbReference type="GO" id="GO:0003911">
    <property type="term" value="F:DNA ligase (NAD+) activity"/>
    <property type="evidence" value="ECO:0007669"/>
    <property type="project" value="UniProtKB-EC"/>
</dbReference>
<evidence type="ECO:0000256" key="9">
    <source>
        <dbReference type="ARBA" id="ARBA00022842"/>
    </source>
</evidence>
<dbReference type="Pfam" id="PF01653">
    <property type="entry name" value="DNA_ligase_aden"/>
    <property type="match status" value="1"/>
</dbReference>
<dbReference type="CDD" id="cd00114">
    <property type="entry name" value="LIGANc"/>
    <property type="match status" value="1"/>
</dbReference>
<dbReference type="SUPFAM" id="SSF56091">
    <property type="entry name" value="DNA ligase/mRNA capping enzyme, catalytic domain"/>
    <property type="match status" value="1"/>
</dbReference>
<comment type="caution">
    <text evidence="14">The sequence shown here is derived from an EMBL/GenBank/DDBJ whole genome shotgun (WGS) entry which is preliminary data.</text>
</comment>
<organism evidence="14">
    <name type="scientific">mine drainage metagenome</name>
    <dbReference type="NCBI Taxonomy" id="410659"/>
    <lineage>
        <taxon>unclassified sequences</taxon>
        <taxon>metagenomes</taxon>
        <taxon>ecological metagenomes</taxon>
    </lineage>
</organism>
<evidence type="ECO:0000256" key="3">
    <source>
        <dbReference type="ARBA" id="ARBA00012722"/>
    </source>
</evidence>
<evidence type="ECO:0000256" key="6">
    <source>
        <dbReference type="ARBA" id="ARBA00022723"/>
    </source>
</evidence>
<dbReference type="PROSITE" id="PS01056">
    <property type="entry name" value="DNA_LIGASE_N2"/>
    <property type="match status" value="1"/>
</dbReference>
<dbReference type="HAMAP" id="MF_01588">
    <property type="entry name" value="DNA_ligase_A"/>
    <property type="match status" value="1"/>
</dbReference>
<name>E6QRB2_9ZZZZ</name>
<dbReference type="PANTHER" id="PTHR23389">
    <property type="entry name" value="CHROMOSOME TRANSMISSION FIDELITY FACTOR 18"/>
    <property type="match status" value="1"/>
</dbReference>
<keyword evidence="4 14" id="KW-0436">Ligase</keyword>
<dbReference type="InterPro" id="IPR012340">
    <property type="entry name" value="NA-bd_OB-fold"/>
</dbReference>
<evidence type="ECO:0000256" key="12">
    <source>
        <dbReference type="ARBA" id="ARBA00034005"/>
    </source>
</evidence>
<dbReference type="Pfam" id="PF00533">
    <property type="entry name" value="BRCT"/>
    <property type="match status" value="1"/>
</dbReference>
<dbReference type="NCBIfam" id="NF005932">
    <property type="entry name" value="PRK07956.1"/>
    <property type="match status" value="1"/>
</dbReference>
<proteinExistence type="inferred from homology"/>
<accession>E6QRB2</accession>
<dbReference type="FunFam" id="1.10.150.20:FF:000006">
    <property type="entry name" value="DNA ligase"/>
    <property type="match status" value="1"/>
</dbReference>
<dbReference type="PANTHER" id="PTHR23389:SF9">
    <property type="entry name" value="DNA LIGASE"/>
    <property type="match status" value="1"/>
</dbReference>
<dbReference type="EMBL" id="CABR01000050">
    <property type="protein sequence ID" value="CBI09784.1"/>
    <property type="molecule type" value="Genomic_DNA"/>
</dbReference>
<evidence type="ECO:0000259" key="13">
    <source>
        <dbReference type="PROSITE" id="PS50172"/>
    </source>
</evidence>
<dbReference type="SUPFAM" id="SSF50249">
    <property type="entry name" value="Nucleic acid-binding proteins"/>
    <property type="match status" value="1"/>
</dbReference>
<dbReference type="Gene3D" id="3.30.470.30">
    <property type="entry name" value="DNA ligase/mRNA capping enzyme"/>
    <property type="match status" value="1"/>
</dbReference>
<dbReference type="Pfam" id="PF14520">
    <property type="entry name" value="HHH_5"/>
    <property type="match status" value="1"/>
</dbReference>
<sequence>MPQIFEPISSRIAALRKQLDYHNYLYYVLDAPEISDAEYDILFRQLQELERQHPELDSTLSPTHRIGGAVARGFKPVTHSLPMLSLNNAFSEDEVAAFDQRVSEVLGNAQTEYAVEPKFDGLAISLLYIHGEFVSGATRGDGDTGEDVSANLHTVRAIPLRLFTEHPPERLEVRGEVVMLKRDFEALNAKQLALEGKPFANPRNAAAGSLRQLNPAITAKRRLHFFAYGIGQCTGWQLPLTHAEIMNQLATWHFPVSDMRQVVTGIDGLLSFYHRTAALRAQLPFDIDGVVYKVNAIAQQQKLGFVSRAPRFALAHKFPAEEASTRLVSIEIQVGRTGALTPVAHLEPVVVGGVTVTHATLHNADEIQRKNLKIGDWVMVRRAGDVIPEIVSVIRSRRPIDAQDFVMPKRCPVCGSHVVRLPGEAIARCTGGLFCSAQRKQALWHFASRRAMYIDGLGDKLIEQLVDHGLVHDPADLYTLTATQLEALPRMGEKSARNIVAAIAHSRQTTLARLVYALGIRHVGEQTAKDLAQQFGSLSMLMSADEAALLAIPDVGPGVACAVREFFAEVHNRTVIDKLLAAGINYPTPMAEKRAGLTGKTFVLTGSLTGMSRDQARAAIEAYGGKVVGSVSKNTDYVVAGDAPGSKLQQAHAFNITVLDETQYLKLLEQASGEFNA</sequence>
<dbReference type="SMART" id="SM00532">
    <property type="entry name" value="LIGANc"/>
    <property type="match status" value="1"/>
</dbReference>
<dbReference type="Gene3D" id="1.10.150.20">
    <property type="entry name" value="5' to 3' exonuclease, C-terminal subdomain"/>
    <property type="match status" value="2"/>
</dbReference>
<evidence type="ECO:0000256" key="1">
    <source>
        <dbReference type="ARBA" id="ARBA00001946"/>
    </source>
</evidence>
<dbReference type="GO" id="GO:0005829">
    <property type="term" value="C:cytosol"/>
    <property type="evidence" value="ECO:0007669"/>
    <property type="project" value="TreeGrafter"/>
</dbReference>
<dbReference type="NCBIfam" id="TIGR00575">
    <property type="entry name" value="dnlj"/>
    <property type="match status" value="1"/>
</dbReference>
<dbReference type="GO" id="GO:0003677">
    <property type="term" value="F:DNA binding"/>
    <property type="evidence" value="ECO:0007669"/>
    <property type="project" value="InterPro"/>
</dbReference>
<dbReference type="FunFam" id="1.10.287.610:FF:000002">
    <property type="entry name" value="DNA ligase"/>
    <property type="match status" value="1"/>
</dbReference>
<dbReference type="SUPFAM" id="SSF52113">
    <property type="entry name" value="BRCT domain"/>
    <property type="match status" value="1"/>
</dbReference>
<keyword evidence="10" id="KW-0520">NAD</keyword>
<reference evidence="14" key="1">
    <citation type="submission" date="2009-10" db="EMBL/GenBank/DDBJ databases">
        <title>Diversity of trophic interactions inside an arsenic-rich microbial ecosystem.</title>
        <authorList>
            <person name="Bertin P.N."/>
            <person name="Heinrich-Salmeron A."/>
            <person name="Pelletier E."/>
            <person name="Goulhen-Chollet F."/>
            <person name="Arsene-Ploetze F."/>
            <person name="Gallien S."/>
            <person name="Calteau A."/>
            <person name="Vallenet D."/>
            <person name="Casiot C."/>
            <person name="Chane-Woon-Ming B."/>
            <person name="Giloteaux L."/>
            <person name="Barakat M."/>
            <person name="Bonnefoy V."/>
            <person name="Bruneel O."/>
            <person name="Chandler M."/>
            <person name="Cleiss J."/>
            <person name="Duran R."/>
            <person name="Elbaz-Poulichet F."/>
            <person name="Fonknechten N."/>
            <person name="Lauga B."/>
            <person name="Mornico D."/>
            <person name="Ortet P."/>
            <person name="Schaeffer C."/>
            <person name="Siguier P."/>
            <person name="Alexander Thil Smith A."/>
            <person name="Van Dorsselaer A."/>
            <person name="Weissenbach J."/>
            <person name="Medigue C."/>
            <person name="Le Paslier D."/>
        </authorList>
    </citation>
    <scope>NUCLEOTIDE SEQUENCE</scope>
</reference>
<dbReference type="GO" id="GO:0006281">
    <property type="term" value="P:DNA repair"/>
    <property type="evidence" value="ECO:0007669"/>
    <property type="project" value="UniProtKB-KW"/>
</dbReference>
<dbReference type="InterPro" id="IPR013839">
    <property type="entry name" value="DNAligase_adenylation"/>
</dbReference>
<dbReference type="Gene3D" id="3.40.50.10190">
    <property type="entry name" value="BRCT domain"/>
    <property type="match status" value="1"/>
</dbReference>
<dbReference type="Gene3D" id="6.20.10.30">
    <property type="match status" value="1"/>
</dbReference>
<dbReference type="PIRSF" id="PIRSF001604">
    <property type="entry name" value="LigA"/>
    <property type="match status" value="1"/>
</dbReference>
<dbReference type="SMART" id="SM00278">
    <property type="entry name" value="HhH1"/>
    <property type="match status" value="4"/>
</dbReference>
<keyword evidence="6" id="KW-0479">Metal-binding</keyword>
<keyword evidence="8" id="KW-0862">Zinc</keyword>
<evidence type="ECO:0000256" key="2">
    <source>
        <dbReference type="ARBA" id="ARBA00004067"/>
    </source>
</evidence>
<dbReference type="SMART" id="SM00292">
    <property type="entry name" value="BRCT"/>
    <property type="match status" value="1"/>
</dbReference>
<dbReference type="Pfam" id="PF03120">
    <property type="entry name" value="OB_DNA_ligase"/>
    <property type="match status" value="1"/>
</dbReference>
<keyword evidence="7" id="KW-0227">DNA damage</keyword>
<dbReference type="InterPro" id="IPR001679">
    <property type="entry name" value="DNA_ligase"/>
</dbReference>
<comment type="function">
    <text evidence="2">DNA ligase that catalyzes the formation of phosphodiester linkages between 5'-phosphoryl and 3'-hydroxyl groups in double-stranded DNA using NAD as a coenzyme and as the energy source for the reaction. It is essential for DNA replication and repair of damaged DNA.</text>
</comment>
<dbReference type="InterPro" id="IPR001357">
    <property type="entry name" value="BRCT_dom"/>
</dbReference>
<dbReference type="PROSITE" id="PS50172">
    <property type="entry name" value="BRCT"/>
    <property type="match status" value="1"/>
</dbReference>
<keyword evidence="9" id="KW-0460">Magnesium</keyword>
<comment type="cofactor">
    <cofactor evidence="1">
        <name>Mg(2+)</name>
        <dbReference type="ChEBI" id="CHEBI:18420"/>
    </cofactor>
</comment>
<dbReference type="InterPro" id="IPR003583">
    <property type="entry name" value="Hlx-hairpin-Hlx_DNA-bd_motif"/>
</dbReference>
<dbReference type="Pfam" id="PF12826">
    <property type="entry name" value="HHH_2"/>
    <property type="match status" value="1"/>
</dbReference>
<evidence type="ECO:0000256" key="7">
    <source>
        <dbReference type="ARBA" id="ARBA00022763"/>
    </source>
</evidence>
<comment type="catalytic activity">
    <reaction evidence="12">
        <text>NAD(+) + (deoxyribonucleotide)n-3'-hydroxyl + 5'-phospho-(deoxyribonucleotide)m = (deoxyribonucleotide)n+m + AMP + beta-nicotinamide D-nucleotide.</text>
        <dbReference type="EC" id="6.5.1.2"/>
    </reaction>
</comment>
<keyword evidence="5" id="KW-0235">DNA replication</keyword>
<feature type="domain" description="BRCT" evidence="13">
    <location>
        <begin position="592"/>
        <end position="670"/>
    </location>
</feature>
<dbReference type="FunFam" id="2.40.50.140:FF:000012">
    <property type="entry name" value="DNA ligase"/>
    <property type="match status" value="1"/>
</dbReference>
<dbReference type="InterPro" id="IPR041663">
    <property type="entry name" value="DisA/LigA_HHH"/>
</dbReference>
<dbReference type="InterPro" id="IPR013840">
    <property type="entry name" value="DNAligase_N"/>
</dbReference>
<dbReference type="Pfam" id="PF22745">
    <property type="entry name" value="Nlig-Ia"/>
    <property type="match status" value="1"/>
</dbReference>
<dbReference type="InterPro" id="IPR033136">
    <property type="entry name" value="DNA_ligase_CS"/>
</dbReference>
<dbReference type="InterPro" id="IPR018239">
    <property type="entry name" value="DNA_ligase_AS"/>
</dbReference>
<dbReference type="CDD" id="cd17748">
    <property type="entry name" value="BRCT_DNA_ligase_like"/>
    <property type="match status" value="1"/>
</dbReference>
<dbReference type="Gene3D" id="1.10.287.610">
    <property type="entry name" value="Helix hairpin bin"/>
    <property type="match status" value="1"/>
</dbReference>
<dbReference type="GO" id="GO:0046872">
    <property type="term" value="F:metal ion binding"/>
    <property type="evidence" value="ECO:0007669"/>
    <property type="project" value="UniProtKB-KW"/>
</dbReference>
<dbReference type="GO" id="GO:0006260">
    <property type="term" value="P:DNA replication"/>
    <property type="evidence" value="ECO:0007669"/>
    <property type="project" value="UniProtKB-KW"/>
</dbReference>
<dbReference type="PROSITE" id="PS01055">
    <property type="entry name" value="DNA_LIGASE_N1"/>
    <property type="match status" value="1"/>
</dbReference>
<keyword evidence="11" id="KW-0234">DNA repair</keyword>
<gene>
    <name evidence="14" type="primary">ligA</name>
    <name evidence="14" type="ORF">CARN7_0527</name>
</gene>
<dbReference type="InterPro" id="IPR010994">
    <property type="entry name" value="RuvA_2-like"/>
</dbReference>
<dbReference type="InterPro" id="IPR036420">
    <property type="entry name" value="BRCT_dom_sf"/>
</dbReference>
<evidence type="ECO:0000256" key="5">
    <source>
        <dbReference type="ARBA" id="ARBA00022705"/>
    </source>
</evidence>
<dbReference type="InterPro" id="IPR004150">
    <property type="entry name" value="NAD_DNA_ligase_OB"/>
</dbReference>
<dbReference type="SUPFAM" id="SSF47781">
    <property type="entry name" value="RuvA domain 2-like"/>
    <property type="match status" value="1"/>
</dbReference>